<keyword evidence="1" id="KW-0472">Membrane</keyword>
<reference evidence="2 3" key="1">
    <citation type="journal article" date="2016" name="Mol. Biol. Evol.">
        <title>Comparative Genomics of Early-Diverging Mushroom-Forming Fungi Provides Insights into the Origins of Lignocellulose Decay Capabilities.</title>
        <authorList>
            <person name="Nagy L.G."/>
            <person name="Riley R."/>
            <person name="Tritt A."/>
            <person name="Adam C."/>
            <person name="Daum C."/>
            <person name="Floudas D."/>
            <person name="Sun H."/>
            <person name="Yadav J.S."/>
            <person name="Pangilinan J."/>
            <person name="Larsson K.H."/>
            <person name="Matsuura K."/>
            <person name="Barry K."/>
            <person name="Labutti K."/>
            <person name="Kuo R."/>
            <person name="Ohm R.A."/>
            <person name="Bhattacharya S.S."/>
            <person name="Shirouzu T."/>
            <person name="Yoshinaga Y."/>
            <person name="Martin F.M."/>
            <person name="Grigoriev I.V."/>
            <person name="Hibbett D.S."/>
        </authorList>
    </citation>
    <scope>NUCLEOTIDE SEQUENCE [LARGE SCALE GENOMIC DNA]</scope>
    <source>
        <strain evidence="2 3">HHB9708</strain>
    </source>
</reference>
<accession>A0A164RQR4</accession>
<dbReference type="EMBL" id="KV419419">
    <property type="protein sequence ID" value="KZS90787.1"/>
    <property type="molecule type" value="Genomic_DNA"/>
</dbReference>
<gene>
    <name evidence="2" type="ORF">SISNIDRAFT_457411</name>
</gene>
<name>A0A164RQR4_9AGAM</name>
<dbReference type="Proteomes" id="UP000076722">
    <property type="component" value="Unassembled WGS sequence"/>
</dbReference>
<feature type="non-terminal residue" evidence="2">
    <location>
        <position position="151"/>
    </location>
</feature>
<proteinExistence type="predicted"/>
<evidence type="ECO:0000313" key="2">
    <source>
        <dbReference type="EMBL" id="KZS90787.1"/>
    </source>
</evidence>
<sequence length="151" mass="16474">MARKRTAKLPDGGWSLTSVLAPSAQRFHRLAAIWQVAGFLLQGYTGLTFFRFMKSIMPLLDCTLKSTSDKSFLNVVSVQESRPTSRIPINWESCKIQPSQISQCGLRISPVTTYIRGDVFGPCGGESGDISSIPAIWATLRSSSICGACQL</sequence>
<organism evidence="2 3">
    <name type="scientific">Sistotremastrum niveocremeum HHB9708</name>
    <dbReference type="NCBI Taxonomy" id="1314777"/>
    <lineage>
        <taxon>Eukaryota</taxon>
        <taxon>Fungi</taxon>
        <taxon>Dikarya</taxon>
        <taxon>Basidiomycota</taxon>
        <taxon>Agaricomycotina</taxon>
        <taxon>Agaricomycetes</taxon>
        <taxon>Sistotremastrales</taxon>
        <taxon>Sistotremastraceae</taxon>
        <taxon>Sertulicium</taxon>
        <taxon>Sertulicium niveocremeum</taxon>
    </lineage>
</organism>
<keyword evidence="3" id="KW-1185">Reference proteome</keyword>
<evidence type="ECO:0000256" key="1">
    <source>
        <dbReference type="SAM" id="Phobius"/>
    </source>
</evidence>
<dbReference type="AlphaFoldDB" id="A0A164RQR4"/>
<evidence type="ECO:0000313" key="3">
    <source>
        <dbReference type="Proteomes" id="UP000076722"/>
    </source>
</evidence>
<keyword evidence="1" id="KW-0812">Transmembrane</keyword>
<protein>
    <submittedName>
        <fullName evidence="2">Uncharacterized protein</fullName>
    </submittedName>
</protein>
<feature type="transmembrane region" description="Helical" evidence="1">
    <location>
        <begin position="32"/>
        <end position="50"/>
    </location>
</feature>
<keyword evidence="1" id="KW-1133">Transmembrane helix</keyword>